<dbReference type="InterPro" id="IPR004000">
    <property type="entry name" value="Actin"/>
</dbReference>
<dbReference type="InterPro" id="IPR004001">
    <property type="entry name" value="Actin_CS"/>
</dbReference>
<evidence type="ECO:0000313" key="7">
    <source>
        <dbReference type="EMBL" id="KCW72742.1"/>
    </source>
</evidence>
<dbReference type="InParanoid" id="A0A059C302"/>
<comment type="similarity">
    <text evidence="2">Belongs to the actin family.</text>
</comment>
<evidence type="ECO:0000256" key="5">
    <source>
        <dbReference type="ARBA" id="ARBA00022840"/>
    </source>
</evidence>
<organism evidence="7">
    <name type="scientific">Eucalyptus grandis</name>
    <name type="common">Flooded gum</name>
    <dbReference type="NCBI Taxonomy" id="71139"/>
    <lineage>
        <taxon>Eukaryota</taxon>
        <taxon>Viridiplantae</taxon>
        <taxon>Streptophyta</taxon>
        <taxon>Embryophyta</taxon>
        <taxon>Tracheophyta</taxon>
        <taxon>Spermatophyta</taxon>
        <taxon>Magnoliopsida</taxon>
        <taxon>eudicotyledons</taxon>
        <taxon>Gunneridae</taxon>
        <taxon>Pentapetalae</taxon>
        <taxon>rosids</taxon>
        <taxon>malvids</taxon>
        <taxon>Myrtales</taxon>
        <taxon>Myrtaceae</taxon>
        <taxon>Myrtoideae</taxon>
        <taxon>Eucalypteae</taxon>
        <taxon>Eucalyptus</taxon>
    </lineage>
</organism>
<comment type="subcellular location">
    <subcellularLocation>
        <location evidence="1">Cytoplasm</location>
        <location evidence="1">Cytoskeleton</location>
    </subcellularLocation>
</comment>
<keyword evidence="3" id="KW-0963">Cytoplasm</keyword>
<keyword evidence="6" id="KW-0206">Cytoskeleton</keyword>
<dbReference type="eggNOG" id="KOG0676">
    <property type="taxonomic scope" value="Eukaryota"/>
</dbReference>
<keyword evidence="4" id="KW-0547">Nucleotide-binding</keyword>
<evidence type="ECO:0000256" key="4">
    <source>
        <dbReference type="ARBA" id="ARBA00022741"/>
    </source>
</evidence>
<dbReference type="STRING" id="71139.A0A059C302"/>
<dbReference type="GO" id="GO:0005856">
    <property type="term" value="C:cytoskeleton"/>
    <property type="evidence" value="ECO:0007669"/>
    <property type="project" value="UniProtKB-SubCell"/>
</dbReference>
<evidence type="ECO:0000256" key="2">
    <source>
        <dbReference type="ARBA" id="ARBA00006752"/>
    </source>
</evidence>
<dbReference type="FunFam" id="3.30.420.40:FF:000148">
    <property type="entry name" value="Actin, alpha skeletal muscle"/>
    <property type="match status" value="1"/>
</dbReference>
<dbReference type="AlphaFoldDB" id="A0A059C302"/>
<dbReference type="PROSITE" id="PS00406">
    <property type="entry name" value="ACTINS_1"/>
    <property type="match status" value="1"/>
</dbReference>
<keyword evidence="5" id="KW-0067">ATP-binding</keyword>
<dbReference type="InterPro" id="IPR043129">
    <property type="entry name" value="ATPase_NBD"/>
</dbReference>
<dbReference type="PANTHER" id="PTHR11937">
    <property type="entry name" value="ACTIN"/>
    <property type="match status" value="1"/>
</dbReference>
<gene>
    <name evidence="7" type="ORF">EUGRSUZ_E01188</name>
</gene>
<dbReference type="KEGG" id="egr:104446210"/>
<dbReference type="PRINTS" id="PR00190">
    <property type="entry name" value="ACTIN"/>
</dbReference>
<sequence length="141" mass="15620">MADAEDIQPLGVDNGFGMVKVGFVGDDAPRVVFPSMVCRSRHPVDMVSMGHGVAYVGDEAQSKRGMLTLKCPVESRIASNWDNMEKISHHTFYIELRGALEERPMLLIKQPSTQKAIGEKMPLIIFETFVPDSVVKVNTKT</sequence>
<dbReference type="Gene3D" id="3.30.420.40">
    <property type="match status" value="1"/>
</dbReference>
<protein>
    <submittedName>
        <fullName evidence="7">Uncharacterized protein</fullName>
    </submittedName>
</protein>
<dbReference type="OMA" id="QEVPCLP"/>
<dbReference type="GO" id="GO:0005524">
    <property type="term" value="F:ATP binding"/>
    <property type="evidence" value="ECO:0007669"/>
    <property type="project" value="UniProtKB-KW"/>
</dbReference>
<evidence type="ECO:0000256" key="3">
    <source>
        <dbReference type="ARBA" id="ARBA00022490"/>
    </source>
</evidence>
<evidence type="ECO:0000256" key="6">
    <source>
        <dbReference type="ARBA" id="ARBA00023212"/>
    </source>
</evidence>
<dbReference type="EMBL" id="KK198757">
    <property type="protein sequence ID" value="KCW72742.1"/>
    <property type="molecule type" value="Genomic_DNA"/>
</dbReference>
<dbReference type="SUPFAM" id="SSF53067">
    <property type="entry name" value="Actin-like ATPase domain"/>
    <property type="match status" value="1"/>
</dbReference>
<dbReference type="Gene3D" id="2.30.36.70">
    <property type="entry name" value="Actin, Chain A, domain 2"/>
    <property type="match status" value="1"/>
</dbReference>
<proteinExistence type="inferred from homology"/>
<evidence type="ECO:0000256" key="1">
    <source>
        <dbReference type="ARBA" id="ARBA00004245"/>
    </source>
</evidence>
<dbReference type="OrthoDB" id="5132116at2759"/>
<reference evidence="7" key="1">
    <citation type="submission" date="2013-07" db="EMBL/GenBank/DDBJ databases">
        <title>The genome of Eucalyptus grandis.</title>
        <authorList>
            <person name="Schmutz J."/>
            <person name="Hayes R."/>
            <person name="Myburg A."/>
            <person name="Tuskan G."/>
            <person name="Grattapaglia D."/>
            <person name="Rokhsar D.S."/>
        </authorList>
    </citation>
    <scope>NUCLEOTIDE SEQUENCE</scope>
    <source>
        <tissue evidence="7">Leaf extractions</tissue>
    </source>
</reference>
<accession>A0A059C302</accession>
<dbReference type="Pfam" id="PF00022">
    <property type="entry name" value="Actin"/>
    <property type="match status" value="1"/>
</dbReference>
<name>A0A059C302_EUCGR</name>
<dbReference type="Gramene" id="KCW72742">
    <property type="protein sequence ID" value="KCW72742"/>
    <property type="gene ID" value="EUGRSUZ_E01188"/>
</dbReference>